<dbReference type="KEGG" id="acip:CBP36_19545"/>
<proteinExistence type="predicted"/>
<dbReference type="KEGG" id="acis:CBP35_19500"/>
<dbReference type="EMBL" id="CP021367">
    <property type="protein sequence ID" value="ART61163.1"/>
    <property type="molecule type" value="Genomic_DNA"/>
</dbReference>
<geneLocation type="plasmid" evidence="1 2">
    <name>pACP4.1</name>
</geneLocation>
<dbReference type="RefSeq" id="WP_086928935.1">
    <property type="nucleotide sequence ID" value="NZ_CP021363.1"/>
</dbReference>
<keyword evidence="2" id="KW-1185">Reference proteome</keyword>
<gene>
    <name evidence="1" type="ORF">CBP36_19545</name>
</gene>
<keyword evidence="1" id="KW-0614">Plasmid</keyword>
<evidence type="ECO:0000313" key="2">
    <source>
        <dbReference type="Proteomes" id="UP000194440"/>
    </source>
</evidence>
<dbReference type="Proteomes" id="UP000194440">
    <property type="component" value="Plasmid pACP4.1"/>
</dbReference>
<dbReference type="AlphaFoldDB" id="A0A240UJB2"/>
<reference evidence="1" key="1">
    <citation type="submission" date="2017-05" db="EMBL/GenBank/DDBJ databases">
        <title>Polyphasic characterization of four soil-derived phenanthrene-degrading Acidovorax strains and proposal of Acidovorax phenanthrenivorans sp. nov.</title>
        <authorList>
            <person name="Singleton D."/>
            <person name="Lee J."/>
            <person name="Dickey A.N."/>
            <person name="Stroud A."/>
            <person name="Scholl E.H."/>
            <person name="Wright F.A."/>
            <person name="Aitken M.D."/>
        </authorList>
    </citation>
    <scope>NUCLEOTIDE SEQUENCE</scope>
    <source>
        <strain evidence="1">P4</strain>
        <plasmid evidence="1">pACP4.1</plasmid>
    </source>
</reference>
<name>A0A240UJB2_9BURK</name>
<protein>
    <submittedName>
        <fullName evidence="1">Uncharacterized protein</fullName>
    </submittedName>
</protein>
<sequence length="215" mass="24897">MPKQILTQAQRDLAVLIESTIFKGDLQEFHRLAFEPPRQAGESDLNHPGLRLTEDAIRILSIGFQFGMIAGQPLRRSFAVICIQHRRPEFVRAVMECQLPRRQYESASQADRRSEWFRSIHSWQDTWDEAPNHEHPLITASEWRDEKTGFAPLKDFIMMNLQYNTQENRIELDVDEESRAFIRSCEMESVIIARRNCPSAPCPAIPPAPRARNSL</sequence>
<evidence type="ECO:0000313" key="1">
    <source>
        <dbReference type="EMBL" id="ART61163.1"/>
    </source>
</evidence>
<organism evidence="1 2">
    <name type="scientific">Acidovorax carolinensis</name>
    <dbReference type="NCBI Taxonomy" id="553814"/>
    <lineage>
        <taxon>Bacteria</taxon>
        <taxon>Pseudomonadati</taxon>
        <taxon>Pseudomonadota</taxon>
        <taxon>Betaproteobacteria</taxon>
        <taxon>Burkholderiales</taxon>
        <taxon>Comamonadaceae</taxon>
        <taxon>Acidovorax</taxon>
    </lineage>
</organism>
<accession>A0A240UJB2</accession>